<gene>
    <name evidence="1" type="ORF">KME07_21415</name>
</gene>
<dbReference type="AlphaFoldDB" id="A0A951PER0"/>
<accession>A0A951PER0</accession>
<evidence type="ECO:0000313" key="2">
    <source>
        <dbReference type="Proteomes" id="UP000707356"/>
    </source>
</evidence>
<reference evidence="1" key="2">
    <citation type="journal article" date="2022" name="Microbiol. Resour. Announc.">
        <title>Metagenome Sequencing to Explore Phylogenomics of Terrestrial Cyanobacteria.</title>
        <authorList>
            <person name="Ward R.D."/>
            <person name="Stajich J.E."/>
            <person name="Johansen J.R."/>
            <person name="Huntemann M."/>
            <person name="Clum A."/>
            <person name="Foster B."/>
            <person name="Foster B."/>
            <person name="Roux S."/>
            <person name="Palaniappan K."/>
            <person name="Varghese N."/>
            <person name="Mukherjee S."/>
            <person name="Reddy T.B.K."/>
            <person name="Daum C."/>
            <person name="Copeland A."/>
            <person name="Chen I.A."/>
            <person name="Ivanova N.N."/>
            <person name="Kyrpides N.C."/>
            <person name="Shapiro N."/>
            <person name="Eloe-Fadrosh E.A."/>
            <person name="Pietrasiak N."/>
        </authorList>
    </citation>
    <scope>NUCLEOTIDE SEQUENCE</scope>
    <source>
        <strain evidence="1">GSE-TBD4-15B</strain>
    </source>
</reference>
<comment type="caution">
    <text evidence="1">The sequence shown here is derived from an EMBL/GenBank/DDBJ whole genome shotgun (WGS) entry which is preliminary data.</text>
</comment>
<sequence length="79" mass="8677">MLIQVKNKILLLEAVSYAAIAFPDRADSDDFVTLDLIIDGHSLKLTGQPALTIWLAIQQQSDCLVPMAENSQIAHAPFQ</sequence>
<dbReference type="Proteomes" id="UP000707356">
    <property type="component" value="Unassembled WGS sequence"/>
</dbReference>
<reference evidence="1" key="1">
    <citation type="submission" date="2021-05" db="EMBL/GenBank/DDBJ databases">
        <authorList>
            <person name="Pietrasiak N."/>
            <person name="Ward R."/>
            <person name="Stajich J.E."/>
            <person name="Kurbessoian T."/>
        </authorList>
    </citation>
    <scope>NUCLEOTIDE SEQUENCE</scope>
    <source>
        <strain evidence="1">GSE-TBD4-15B</strain>
    </source>
</reference>
<name>A0A951PER0_9CYAN</name>
<organism evidence="1 2">
    <name type="scientific">Pegethrix bostrychoides GSE-TBD4-15B</name>
    <dbReference type="NCBI Taxonomy" id="2839662"/>
    <lineage>
        <taxon>Bacteria</taxon>
        <taxon>Bacillati</taxon>
        <taxon>Cyanobacteriota</taxon>
        <taxon>Cyanophyceae</taxon>
        <taxon>Oculatellales</taxon>
        <taxon>Oculatellaceae</taxon>
        <taxon>Pegethrix</taxon>
    </lineage>
</organism>
<protein>
    <submittedName>
        <fullName evidence="1">Uncharacterized protein</fullName>
    </submittedName>
</protein>
<proteinExistence type="predicted"/>
<dbReference type="EMBL" id="JAHHHV010000083">
    <property type="protein sequence ID" value="MBW4467993.1"/>
    <property type="molecule type" value="Genomic_DNA"/>
</dbReference>
<evidence type="ECO:0000313" key="1">
    <source>
        <dbReference type="EMBL" id="MBW4467993.1"/>
    </source>
</evidence>